<evidence type="ECO:0000256" key="3">
    <source>
        <dbReference type="ARBA" id="ARBA00022801"/>
    </source>
</evidence>
<proteinExistence type="inferred from homology"/>
<reference evidence="6 7" key="1">
    <citation type="submission" date="2019-01" db="EMBL/GenBank/DDBJ databases">
        <title>Sequencing of cultivated peanut Arachis hypogaea provides insights into genome evolution and oil improvement.</title>
        <authorList>
            <person name="Chen X."/>
        </authorList>
    </citation>
    <scope>NUCLEOTIDE SEQUENCE [LARGE SCALE GENOMIC DNA]</scope>
    <source>
        <strain evidence="7">cv. Fuhuasheng</strain>
        <tissue evidence="6">Leaves</tissue>
    </source>
</reference>
<dbReference type="InterPro" id="IPR003653">
    <property type="entry name" value="Peptidase_C48_C"/>
</dbReference>
<dbReference type="PROSITE" id="PS50600">
    <property type="entry name" value="ULP_PROTEASE"/>
    <property type="match status" value="1"/>
</dbReference>
<dbReference type="EMBL" id="SDMP01000012">
    <property type="protein sequence ID" value="RYR25731.1"/>
    <property type="molecule type" value="Genomic_DNA"/>
</dbReference>
<sequence length="1005" mass="115452">MAHSSTSQSHSNKTQQFHFRATFESEDIQLVAKIRKFHQHNIELSIENLQKKRSYNTEGITVLVVLVLLQTKDLKCATHLLNEKFRNMSEEKTMIVRDLEFGGLMHIPPLRVHYQLLRELANNFKLGENRLETGYGSFKITPKTIGDALGINASGDLFPQKVNYKKLSEDDKEIFRRFQDKTLKSLTDEMMDIGVGNEQDRLMFKRIFILYIQMAFLLLTTINKISPVHLTPIFEMDTITERNWGGHVLSFIIKGITDYKDKKKKAIDGCLFALMIIYFHLSKNKDKKRAERPPKPWIANWSKEKLVERMRAEIEKNMTETTDNDSSTSESETQEDSEDSPRKEPSKKGKKMDSKKGKKSQEDFDSESESTDETQSKKKKVVVEHSSPEEDQSYHGYNTFDRYEIGSEDLDELLRENNENSAAQGYGVFFANNCFLFRKEKEADLRSMEGHYVPSETIPDVNLGSDDPSSQGLTEQSSVNRPAESIKKPFIVLFEKNRQEKKAKTASMLSLVEESASESADSNMMVVREETPSEGLAIVPIQVCLPVSQTTTEPEFQETPETEYEPTPLLQIEGPTKTMGVYWVTVLVYFGLQFGCILLLNTLLNPPPQQLEESTPTLPPAPSKTNPAPKDAVALMMMARTASYVPKMDPMPSFSLGFTHSSQEETTTQEGASTQDEHRAKIPETPKLLEQLEDLESGAESFEKFETPVRLNLNTTDMKQKCYHWAIRVKTYADGLTDEFDNVCRLQAQDIYTLSKFHLASLAPKSHIEAEIVTAMCFIINQQNIQRFQEEVYYLPPDIVNMALANHPDGVFLQPKNDKPFRVEDYPMFIPFLDLQKLKSHRYIFAHVCHSHHWWLWIADTRKRKFYIVDPLHNKSPSDARTALNKFVYMLGAPLKSKDMDREIVAPYLKISGQKTSYDCAIYVLRWLEIFELANIKRQKYEWDNLTQDEVDHFRVEYASRILFHDMNLDKDEAIRGSNAIRLSKPSSLLLSPYCQIDSQDVDTT</sequence>
<dbReference type="PANTHER" id="PTHR34835:SF82">
    <property type="entry name" value="OS01G0826651 PROTEIN"/>
    <property type="match status" value="1"/>
</dbReference>
<dbReference type="PANTHER" id="PTHR34835">
    <property type="entry name" value="OS07G0283600 PROTEIN-RELATED"/>
    <property type="match status" value="1"/>
</dbReference>
<dbReference type="SUPFAM" id="SSF54001">
    <property type="entry name" value="Cysteine proteinases"/>
    <property type="match status" value="1"/>
</dbReference>
<dbReference type="Gene3D" id="3.40.395.10">
    <property type="entry name" value="Adenoviral Proteinase, Chain A"/>
    <property type="match status" value="1"/>
</dbReference>
<name>A0A445AH23_ARAHY</name>
<keyword evidence="3" id="KW-0378">Hydrolase</keyword>
<feature type="region of interest" description="Disordered" evidence="4">
    <location>
        <begin position="609"/>
        <end position="629"/>
    </location>
</feature>
<evidence type="ECO:0000313" key="7">
    <source>
        <dbReference type="Proteomes" id="UP000289738"/>
    </source>
</evidence>
<feature type="region of interest" description="Disordered" evidence="4">
    <location>
        <begin position="454"/>
        <end position="481"/>
    </location>
</feature>
<feature type="compositionally biased region" description="Polar residues" evidence="4">
    <location>
        <begin position="467"/>
        <end position="480"/>
    </location>
</feature>
<dbReference type="GO" id="GO:0006508">
    <property type="term" value="P:proteolysis"/>
    <property type="evidence" value="ECO:0007669"/>
    <property type="project" value="UniProtKB-KW"/>
</dbReference>
<evidence type="ECO:0000313" key="6">
    <source>
        <dbReference type="EMBL" id="RYR25731.1"/>
    </source>
</evidence>
<evidence type="ECO:0000259" key="5">
    <source>
        <dbReference type="PROSITE" id="PS50600"/>
    </source>
</evidence>
<protein>
    <recommendedName>
        <fullName evidence="5">Ubiquitin-like protease family profile domain-containing protein</fullName>
    </recommendedName>
</protein>
<feature type="region of interest" description="Disordered" evidence="4">
    <location>
        <begin position="316"/>
        <end position="398"/>
    </location>
</feature>
<dbReference type="Pfam" id="PF02902">
    <property type="entry name" value="Peptidase_C48"/>
    <property type="match status" value="1"/>
</dbReference>
<evidence type="ECO:0000256" key="1">
    <source>
        <dbReference type="ARBA" id="ARBA00005234"/>
    </source>
</evidence>
<dbReference type="InterPro" id="IPR038765">
    <property type="entry name" value="Papain-like_cys_pep_sf"/>
</dbReference>
<evidence type="ECO:0000256" key="2">
    <source>
        <dbReference type="ARBA" id="ARBA00022670"/>
    </source>
</evidence>
<comment type="caution">
    <text evidence="6">The sequence shown here is derived from an EMBL/GenBank/DDBJ whole genome shotgun (WGS) entry which is preliminary data.</text>
</comment>
<dbReference type="GO" id="GO:0008234">
    <property type="term" value="F:cysteine-type peptidase activity"/>
    <property type="evidence" value="ECO:0007669"/>
    <property type="project" value="InterPro"/>
</dbReference>
<feature type="compositionally biased region" description="Basic and acidic residues" evidence="4">
    <location>
        <begin position="339"/>
        <end position="362"/>
    </location>
</feature>
<feature type="region of interest" description="Disordered" evidence="4">
    <location>
        <begin position="659"/>
        <end position="678"/>
    </location>
</feature>
<accession>A0A445AH23</accession>
<dbReference type="Proteomes" id="UP000289738">
    <property type="component" value="Chromosome B02"/>
</dbReference>
<keyword evidence="2" id="KW-0645">Protease</keyword>
<keyword evidence="7" id="KW-1185">Reference proteome</keyword>
<feature type="compositionally biased region" description="Low complexity" evidence="4">
    <location>
        <begin position="319"/>
        <end position="331"/>
    </location>
</feature>
<feature type="compositionally biased region" description="Acidic residues" evidence="4">
    <location>
        <begin position="363"/>
        <end position="372"/>
    </location>
</feature>
<evidence type="ECO:0000256" key="4">
    <source>
        <dbReference type="SAM" id="MobiDB-lite"/>
    </source>
</evidence>
<comment type="similarity">
    <text evidence="1">Belongs to the peptidase C48 family.</text>
</comment>
<feature type="domain" description="Ubiquitin-like protease family profile" evidence="5">
    <location>
        <begin position="752"/>
        <end position="931"/>
    </location>
</feature>
<organism evidence="6 7">
    <name type="scientific">Arachis hypogaea</name>
    <name type="common">Peanut</name>
    <dbReference type="NCBI Taxonomy" id="3818"/>
    <lineage>
        <taxon>Eukaryota</taxon>
        <taxon>Viridiplantae</taxon>
        <taxon>Streptophyta</taxon>
        <taxon>Embryophyta</taxon>
        <taxon>Tracheophyta</taxon>
        <taxon>Spermatophyta</taxon>
        <taxon>Magnoliopsida</taxon>
        <taxon>eudicotyledons</taxon>
        <taxon>Gunneridae</taxon>
        <taxon>Pentapetalae</taxon>
        <taxon>rosids</taxon>
        <taxon>fabids</taxon>
        <taxon>Fabales</taxon>
        <taxon>Fabaceae</taxon>
        <taxon>Papilionoideae</taxon>
        <taxon>50 kb inversion clade</taxon>
        <taxon>dalbergioids sensu lato</taxon>
        <taxon>Dalbergieae</taxon>
        <taxon>Pterocarpus clade</taxon>
        <taxon>Arachis</taxon>
    </lineage>
</organism>
<gene>
    <name evidence="6" type="ORF">Ahy_B02g059716</name>
</gene>
<dbReference type="AlphaFoldDB" id="A0A445AH23"/>
<feature type="compositionally biased region" description="Low complexity" evidence="4">
    <location>
        <begin position="659"/>
        <end position="674"/>
    </location>
</feature>